<dbReference type="InterPro" id="IPR036466">
    <property type="entry name" value="Pollen_allergen_ole-e-6_sf"/>
</dbReference>
<protein>
    <submittedName>
        <fullName evidence="2">PREDICTED: major pollen allergen</fullName>
    </submittedName>
</protein>
<feature type="chain" id="PRO_5022858244" evidence="1">
    <location>
        <begin position="27"/>
        <end position="128"/>
    </location>
</feature>
<dbReference type="Gramene" id="VVA13926">
    <property type="protein sequence ID" value="VVA13926"/>
    <property type="gene ID" value="Prudul26B017303"/>
</dbReference>
<accession>A0A5E4EEN9</accession>
<dbReference type="PANTHER" id="PTHR35632:SF1">
    <property type="entry name" value="MAJOR POLLEN ALLERGEN OLE E 6-LIKE"/>
    <property type="match status" value="1"/>
</dbReference>
<dbReference type="Proteomes" id="UP000327085">
    <property type="component" value="Chromosome 8"/>
</dbReference>
<dbReference type="Gene3D" id="1.10.287.720">
    <property type="entry name" value="Pollen allergen ole e 6"/>
    <property type="match status" value="1"/>
</dbReference>
<evidence type="ECO:0000256" key="1">
    <source>
        <dbReference type="SAM" id="SignalP"/>
    </source>
</evidence>
<proteinExistence type="predicted"/>
<evidence type="ECO:0000313" key="2">
    <source>
        <dbReference type="EMBL" id="VVA13926.1"/>
    </source>
</evidence>
<evidence type="ECO:0000313" key="3">
    <source>
        <dbReference type="Proteomes" id="UP000327085"/>
    </source>
</evidence>
<dbReference type="SUPFAM" id="SSF111388">
    <property type="entry name" value="Pollen allergen ole e 6"/>
    <property type="match status" value="1"/>
</dbReference>
<feature type="signal peptide" evidence="1">
    <location>
        <begin position="1"/>
        <end position="26"/>
    </location>
</feature>
<name>A0A5E4EEN9_PRUDU</name>
<dbReference type="InterPro" id="IPR015333">
    <property type="entry name" value="Pollen_allergen_ole-e-6"/>
</dbReference>
<reference evidence="3" key="1">
    <citation type="journal article" date="2020" name="Plant J.">
        <title>Transposons played a major role in the diversification between the closely related almond and peach genomes: results from the almond genome sequence.</title>
        <authorList>
            <person name="Alioto T."/>
            <person name="Alexiou K.G."/>
            <person name="Bardil A."/>
            <person name="Barteri F."/>
            <person name="Castanera R."/>
            <person name="Cruz F."/>
            <person name="Dhingra A."/>
            <person name="Duval H."/>
            <person name="Fernandez I Marti A."/>
            <person name="Frias L."/>
            <person name="Galan B."/>
            <person name="Garcia J.L."/>
            <person name="Howad W."/>
            <person name="Gomez-Garrido J."/>
            <person name="Gut M."/>
            <person name="Julca I."/>
            <person name="Morata J."/>
            <person name="Puigdomenech P."/>
            <person name="Ribeca P."/>
            <person name="Rubio Cabetas M.J."/>
            <person name="Vlasova A."/>
            <person name="Wirthensohn M."/>
            <person name="Garcia-Mas J."/>
            <person name="Gabaldon T."/>
            <person name="Casacuberta J.M."/>
            <person name="Arus P."/>
        </authorList>
    </citation>
    <scope>NUCLEOTIDE SEQUENCE [LARGE SCALE GENOMIC DNA]</scope>
    <source>
        <strain evidence="3">cv. Texas</strain>
    </source>
</reference>
<dbReference type="AlphaFoldDB" id="A0A5E4EEN9"/>
<dbReference type="Pfam" id="PF09253">
    <property type="entry name" value="Ole_e_6"/>
    <property type="match status" value="1"/>
</dbReference>
<gene>
    <name evidence="2" type="ORF">ALMOND_2B017303</name>
</gene>
<dbReference type="EMBL" id="CABIKO010000009">
    <property type="protein sequence ID" value="VVA13926.1"/>
    <property type="molecule type" value="Genomic_DNA"/>
</dbReference>
<organism evidence="2 3">
    <name type="scientific">Prunus dulcis</name>
    <name type="common">Almond</name>
    <name type="synonym">Amygdalus dulcis</name>
    <dbReference type="NCBI Taxonomy" id="3755"/>
    <lineage>
        <taxon>Eukaryota</taxon>
        <taxon>Viridiplantae</taxon>
        <taxon>Streptophyta</taxon>
        <taxon>Embryophyta</taxon>
        <taxon>Tracheophyta</taxon>
        <taxon>Spermatophyta</taxon>
        <taxon>Magnoliopsida</taxon>
        <taxon>eudicotyledons</taxon>
        <taxon>Gunneridae</taxon>
        <taxon>Pentapetalae</taxon>
        <taxon>rosids</taxon>
        <taxon>fabids</taxon>
        <taxon>Rosales</taxon>
        <taxon>Rosaceae</taxon>
        <taxon>Amygdaloideae</taxon>
        <taxon>Amygdaleae</taxon>
        <taxon>Prunus</taxon>
    </lineage>
</organism>
<dbReference type="PANTHER" id="PTHR35632">
    <property type="entry name" value="MAJOR POLLEN ALLERGEN OLE E 6-LIKE"/>
    <property type="match status" value="1"/>
</dbReference>
<dbReference type="InParanoid" id="A0A5E4EEN9"/>
<keyword evidence="1" id="KW-0732">Signal</keyword>
<sequence length="128" mass="14001">MAKKLVAVFLMLVVVVAALHIREAEAEDGDHKEYKECFGNCLKECEDGDAHGQTYCEMSCDTECAIKESAGVIEGPIPIALVAAQMTIMIFDSVRGRILAMTPVPSVLEAYALVVEEDTRLSSQNLFF</sequence>